<dbReference type="STRING" id="239498.AXK60_10930"/>
<dbReference type="InterPro" id="IPR018712">
    <property type="entry name" value="Tle1-like_cat"/>
</dbReference>
<protein>
    <recommendedName>
        <fullName evidence="1">T6SS Phospholipase effector Tle1-like catalytic domain-containing protein</fullName>
    </recommendedName>
</protein>
<dbReference type="Pfam" id="PF09994">
    <property type="entry name" value="T6SS_Tle1-like_cat"/>
    <property type="match status" value="1"/>
</dbReference>
<reference evidence="2 5" key="1">
    <citation type="submission" date="2016-02" db="EMBL/GenBank/DDBJ databases">
        <authorList>
            <person name="Teng J.L."/>
            <person name="Tang Y."/>
            <person name="Huang Y."/>
            <person name="Guo F."/>
            <person name="Wei W."/>
            <person name="Chen J.H."/>
            <person name="Wong S.Y."/>
            <person name="Lau S.K."/>
            <person name="Woo P.C."/>
        </authorList>
    </citation>
    <scope>NUCLEOTIDE SEQUENCE [LARGE SCALE GENOMIC DNA]</scope>
    <source>
        <strain evidence="2 5">JCM 13375</strain>
    </source>
</reference>
<comment type="caution">
    <text evidence="3">The sequence shown here is derived from an EMBL/GenBank/DDBJ whole genome shotgun (WGS) entry which is preliminary data.</text>
</comment>
<evidence type="ECO:0000313" key="3">
    <source>
        <dbReference type="EMBL" id="KXP06582.1"/>
    </source>
</evidence>
<dbReference type="PANTHER" id="PTHR33840">
    <property type="match status" value="1"/>
</dbReference>
<dbReference type="EMBL" id="LSRF01000056">
    <property type="protein sequence ID" value="KXP06582.1"/>
    <property type="molecule type" value="Genomic_DNA"/>
</dbReference>
<proteinExistence type="predicted"/>
<evidence type="ECO:0000313" key="2">
    <source>
        <dbReference type="EMBL" id="KXO99097.1"/>
    </source>
</evidence>
<organism evidence="3 4">
    <name type="scientific">Tsukamurella pseudospumae</name>
    <dbReference type="NCBI Taxonomy" id="239498"/>
    <lineage>
        <taxon>Bacteria</taxon>
        <taxon>Bacillati</taxon>
        <taxon>Actinomycetota</taxon>
        <taxon>Actinomycetes</taxon>
        <taxon>Mycobacteriales</taxon>
        <taxon>Tsukamurellaceae</taxon>
        <taxon>Tsukamurella</taxon>
    </lineage>
</organism>
<reference evidence="4" key="2">
    <citation type="submission" date="2016-02" db="EMBL/GenBank/DDBJ databases">
        <authorList>
            <person name="Wen L."/>
            <person name="He K."/>
            <person name="Yang H."/>
        </authorList>
    </citation>
    <scope>NUCLEOTIDE SEQUENCE [LARGE SCALE GENOMIC DNA]</scope>
    <source>
        <strain evidence="4">JCM 15929</strain>
    </source>
</reference>
<gene>
    <name evidence="3" type="ORF">AXK60_10930</name>
    <name evidence="2" type="ORF">AXK61_17605</name>
</gene>
<reference evidence="3" key="3">
    <citation type="submission" date="2016-02" db="EMBL/GenBank/DDBJ databases">
        <authorList>
            <person name="Teng J.L."/>
            <person name="Yang Y."/>
            <person name="Huang Y."/>
            <person name="Guo F."/>
            <person name="Wei W."/>
            <person name="Chen J.H."/>
            <person name="Wong S.Y."/>
            <person name="Lau S.K."/>
            <person name="Woo P.C."/>
        </authorList>
    </citation>
    <scope>NUCLEOTIDE SEQUENCE</scope>
    <source>
        <strain evidence="3">JCM 15929</strain>
    </source>
</reference>
<dbReference type="Proteomes" id="UP000070258">
    <property type="component" value="Unassembled WGS sequence"/>
</dbReference>
<accession>A0A138A7X9</accession>
<evidence type="ECO:0000313" key="5">
    <source>
        <dbReference type="Proteomes" id="UP000070409"/>
    </source>
</evidence>
<evidence type="ECO:0000313" key="4">
    <source>
        <dbReference type="Proteomes" id="UP000070258"/>
    </source>
</evidence>
<keyword evidence="5" id="KW-1185">Reference proteome</keyword>
<evidence type="ECO:0000259" key="1">
    <source>
        <dbReference type="Pfam" id="PF09994"/>
    </source>
</evidence>
<dbReference type="PANTHER" id="PTHR33840:SF1">
    <property type="entry name" value="TLE1 PHOSPHOLIPASE DOMAIN-CONTAINING PROTEIN"/>
    <property type="match status" value="1"/>
</dbReference>
<sequence>MICCDGTWQRSDSRYVSNVEKIARSVAPVGHDGAPQIVFYQRGVGSAGSRMERLLAGAVGIGLDDNILDCYYFLALNYAPGDRISVFGFSRGAYTARSLVGMIDYAGLLRPDGLAKDRLPAAMALYRSRPAPNTAAPPGHRAALDEQRGYCHDPGTVVIDTLGVFDTVGALGVPGIGRAKYRFHNVDLTPKVCRARQALALAERRRIFTPCLWGGEHRDIRQVWFDGVHLDVGGGYENSYYSDRALFWMIGEAAQRGRLRESVRPGLPIRPEDYDDYPGLRFDWSRLEPGICSTGPVEHDSLGPGYRIINALAIIRGVWSRRRPGTEPVFVGGWRTMAPTVDARSGRAYDVRIERGAAQRAINPNERRWVDQVRRILRLPGDARGTVDPPVLENLYATAPDFAELSTARRS</sequence>
<dbReference type="EMBL" id="LSRE01000010">
    <property type="protein sequence ID" value="KXO99097.1"/>
    <property type="molecule type" value="Genomic_DNA"/>
</dbReference>
<dbReference type="AlphaFoldDB" id="A0A138A7X9"/>
<name>A0A138A7X9_9ACTN</name>
<feature type="domain" description="T6SS Phospholipase effector Tle1-like catalytic" evidence="1">
    <location>
        <begin position="2"/>
        <end position="251"/>
    </location>
</feature>
<dbReference type="Proteomes" id="UP000070409">
    <property type="component" value="Unassembled WGS sequence"/>
</dbReference>